<feature type="binding site" evidence="12">
    <location>
        <begin position="251"/>
        <end position="252"/>
    </location>
    <ligand>
        <name>ATP</name>
        <dbReference type="ChEBI" id="CHEBI:30616"/>
    </ligand>
</feature>
<dbReference type="CDD" id="cd01174">
    <property type="entry name" value="ribokinase"/>
    <property type="match status" value="1"/>
</dbReference>
<evidence type="ECO:0000256" key="5">
    <source>
        <dbReference type="ARBA" id="ARBA00022723"/>
    </source>
</evidence>
<dbReference type="NCBIfam" id="TIGR02152">
    <property type="entry name" value="D_ribokin_bact"/>
    <property type="match status" value="1"/>
</dbReference>
<comment type="similarity">
    <text evidence="12">Belongs to the carbohydrate kinase PfkB family. Ribokinase subfamily.</text>
</comment>
<dbReference type="GO" id="GO:0019303">
    <property type="term" value="P:D-ribose catabolic process"/>
    <property type="evidence" value="ECO:0007669"/>
    <property type="project" value="UniProtKB-UniRule"/>
</dbReference>
<keyword evidence="11 12" id="KW-0119">Carbohydrate metabolism</keyword>
<dbReference type="GO" id="GO:0004747">
    <property type="term" value="F:ribokinase activity"/>
    <property type="evidence" value="ECO:0007669"/>
    <property type="project" value="UniProtKB-UniRule"/>
</dbReference>
<evidence type="ECO:0000256" key="3">
    <source>
        <dbReference type="ARBA" id="ARBA00016943"/>
    </source>
</evidence>
<dbReference type="PROSITE" id="PS00584">
    <property type="entry name" value="PFKB_KINASES_2"/>
    <property type="match status" value="1"/>
</dbReference>
<evidence type="ECO:0000259" key="13">
    <source>
        <dbReference type="Pfam" id="PF00294"/>
    </source>
</evidence>
<evidence type="ECO:0000256" key="7">
    <source>
        <dbReference type="ARBA" id="ARBA00022777"/>
    </source>
</evidence>
<dbReference type="Proteomes" id="UP000184476">
    <property type="component" value="Unassembled WGS sequence"/>
</dbReference>
<feature type="domain" description="Carbohydrate kinase PfkB" evidence="13">
    <location>
        <begin position="9"/>
        <end position="293"/>
    </location>
</feature>
<dbReference type="InterPro" id="IPR029056">
    <property type="entry name" value="Ribokinase-like"/>
</dbReference>
<sequence>MDQETHPIIMVIGSLNMDIVVKATRSPTSGETIIGKNIHFIPGGKGANQAVAAARLGAKTIMIGSLGVDEFGKSLSNSLQAEKVDIRGINMIDDVHSGIASIILTEEDNRIIVVPGANNFCLTEDVERHQELMRQADIVLLQLEIPIPTVHRAIQLAHEQQKPVILNPAPATELSDQLLSMVDYITPNQHELTHLTGITDLEQAMSALLDRGPKNVITTLGKAGAAWMKQDRTLVQFKGYSVPVVDTTGAGDSFNAAFAYSIAQKKSIEEAISMAIKVSALKVTKLGAQTGMPYLEEVQQFQLNT</sequence>
<protein>
    <recommendedName>
        <fullName evidence="3 12">Ribokinase</fullName>
        <shortName evidence="12">RK</shortName>
        <ecNumber evidence="2 12">2.7.1.15</ecNumber>
    </recommendedName>
</protein>
<comment type="caution">
    <text evidence="12">Lacks conserved residue(s) required for the propagation of feature annotation.</text>
</comment>
<dbReference type="OrthoDB" id="9775849at2"/>
<dbReference type="RefSeq" id="WP_073158249.1">
    <property type="nucleotide sequence ID" value="NZ_FQVL01000020.1"/>
</dbReference>
<feature type="binding site" evidence="12">
    <location>
        <begin position="16"/>
        <end position="18"/>
    </location>
    <ligand>
        <name>substrate</name>
    </ligand>
</feature>
<evidence type="ECO:0000313" key="15">
    <source>
        <dbReference type="Proteomes" id="UP000184476"/>
    </source>
</evidence>
<dbReference type="GO" id="GO:0046872">
    <property type="term" value="F:metal ion binding"/>
    <property type="evidence" value="ECO:0007669"/>
    <property type="project" value="UniProtKB-KW"/>
</dbReference>
<keyword evidence="9 12" id="KW-0460">Magnesium</keyword>
<keyword evidence="7 12" id="KW-0418">Kinase</keyword>
<dbReference type="EC" id="2.7.1.15" evidence="2 12"/>
<feature type="binding site" evidence="12">
    <location>
        <position position="144"/>
    </location>
    <ligand>
        <name>substrate</name>
    </ligand>
</feature>
<dbReference type="InterPro" id="IPR011611">
    <property type="entry name" value="PfkB_dom"/>
</dbReference>
<comment type="pathway">
    <text evidence="12">Carbohydrate metabolism; D-ribose degradation; D-ribose 5-phosphate from beta-D-ribopyranose: step 2/2.</text>
</comment>
<comment type="subcellular location">
    <subcellularLocation>
        <location evidence="12">Cytoplasm</location>
    </subcellularLocation>
</comment>
<comment type="catalytic activity">
    <reaction evidence="12">
        <text>D-ribose + ATP = D-ribose 5-phosphate + ADP + H(+)</text>
        <dbReference type="Rhea" id="RHEA:13697"/>
        <dbReference type="ChEBI" id="CHEBI:15378"/>
        <dbReference type="ChEBI" id="CHEBI:30616"/>
        <dbReference type="ChEBI" id="CHEBI:47013"/>
        <dbReference type="ChEBI" id="CHEBI:78346"/>
        <dbReference type="ChEBI" id="CHEBI:456216"/>
        <dbReference type="EC" id="2.7.1.15"/>
    </reaction>
</comment>
<feature type="binding site" evidence="12">
    <location>
        <position position="287"/>
    </location>
    <ligand>
        <name>K(+)</name>
        <dbReference type="ChEBI" id="CHEBI:29103"/>
    </ligand>
</feature>
<dbReference type="HAMAP" id="MF_01987">
    <property type="entry name" value="Ribokinase"/>
    <property type="match status" value="1"/>
</dbReference>
<evidence type="ECO:0000256" key="8">
    <source>
        <dbReference type="ARBA" id="ARBA00022840"/>
    </source>
</evidence>
<feature type="binding site" evidence="12">
    <location>
        <position position="285"/>
    </location>
    <ligand>
        <name>K(+)</name>
        <dbReference type="ChEBI" id="CHEBI:29103"/>
    </ligand>
</feature>
<evidence type="ECO:0000256" key="4">
    <source>
        <dbReference type="ARBA" id="ARBA00022679"/>
    </source>
</evidence>
<comment type="subunit">
    <text evidence="12">Homodimer.</text>
</comment>
<reference evidence="14 15" key="1">
    <citation type="submission" date="2016-11" db="EMBL/GenBank/DDBJ databases">
        <authorList>
            <person name="Jaros S."/>
            <person name="Januszkiewicz K."/>
            <person name="Wedrychowicz H."/>
        </authorList>
    </citation>
    <scope>NUCLEOTIDE SEQUENCE [LARGE SCALE GENOMIC DNA]</scope>
    <source>
        <strain evidence="14 15">DSM 44666</strain>
    </source>
</reference>
<dbReference type="PANTHER" id="PTHR10584">
    <property type="entry name" value="SUGAR KINASE"/>
    <property type="match status" value="1"/>
</dbReference>
<feature type="binding site" evidence="12">
    <location>
        <position position="252"/>
    </location>
    <ligand>
        <name>substrate</name>
    </ligand>
</feature>
<name>A0A1M5B9X2_9BACL</name>
<dbReference type="SUPFAM" id="SSF53613">
    <property type="entry name" value="Ribokinase-like"/>
    <property type="match status" value="1"/>
</dbReference>
<dbReference type="PANTHER" id="PTHR10584:SF166">
    <property type="entry name" value="RIBOKINASE"/>
    <property type="match status" value="1"/>
</dbReference>
<dbReference type="InterPro" id="IPR002173">
    <property type="entry name" value="Carboh/pur_kinase_PfkB_CS"/>
</dbReference>
<evidence type="ECO:0000256" key="12">
    <source>
        <dbReference type="HAMAP-Rule" id="MF_01987"/>
    </source>
</evidence>
<dbReference type="PRINTS" id="PR00990">
    <property type="entry name" value="RIBOKINASE"/>
</dbReference>
<comment type="cofactor">
    <cofactor evidence="12">
        <name>Mg(2+)</name>
        <dbReference type="ChEBI" id="CHEBI:18420"/>
    </cofactor>
    <text evidence="12">Requires a divalent cation, most likely magnesium in vivo, as an electrophilic catalyst to aid phosphoryl group transfer. It is the chelate of the metal and the nucleotide that is the actual substrate.</text>
</comment>
<dbReference type="STRING" id="112248.SAMN05444392_1207"/>
<dbReference type="Gene3D" id="3.40.1190.20">
    <property type="match status" value="1"/>
</dbReference>
<keyword evidence="4 12" id="KW-0808">Transferase</keyword>
<comment type="function">
    <text evidence="12">Catalyzes the phosphorylation of ribose at O-5 in a reaction requiring ATP and magnesium. The resulting D-ribose-5-phosphate can then be used either for sythesis of nucleotides, histidine, and tryptophan, or as a component of the pentose phosphate pathway.</text>
</comment>
<evidence type="ECO:0000256" key="10">
    <source>
        <dbReference type="ARBA" id="ARBA00022958"/>
    </source>
</evidence>
<keyword evidence="12" id="KW-0963">Cytoplasm</keyword>
<keyword evidence="10 12" id="KW-0630">Potassium</keyword>
<feature type="binding site" evidence="12">
    <location>
        <position position="282"/>
    </location>
    <ligand>
        <name>K(+)</name>
        <dbReference type="ChEBI" id="CHEBI:29103"/>
    </ligand>
</feature>
<keyword evidence="5 12" id="KW-0479">Metal-binding</keyword>
<dbReference type="UniPathway" id="UPA00916">
    <property type="reaction ID" value="UER00889"/>
</dbReference>
<evidence type="ECO:0000256" key="11">
    <source>
        <dbReference type="ARBA" id="ARBA00023277"/>
    </source>
</evidence>
<feature type="binding site" evidence="12">
    <location>
        <position position="246"/>
    </location>
    <ligand>
        <name>K(+)</name>
        <dbReference type="ChEBI" id="CHEBI:29103"/>
    </ligand>
</feature>
<evidence type="ECO:0000256" key="6">
    <source>
        <dbReference type="ARBA" id="ARBA00022741"/>
    </source>
</evidence>
<comment type="activity regulation">
    <text evidence="12">Activated by a monovalent cation that binds near, but not in, the active site. The most likely occupant of the site in vivo is potassium. Ion binding induces a conformational change that may alter substrate affinity.</text>
</comment>
<gene>
    <name evidence="12" type="primary">rbsK</name>
    <name evidence="14" type="ORF">SAMN05444392_1207</name>
</gene>
<evidence type="ECO:0000256" key="2">
    <source>
        <dbReference type="ARBA" id="ARBA00012035"/>
    </source>
</evidence>
<comment type="similarity">
    <text evidence="1">Belongs to the carbohydrate kinase pfkB family.</text>
</comment>
<feature type="binding site" evidence="12">
    <location>
        <position position="248"/>
    </location>
    <ligand>
        <name>K(+)</name>
        <dbReference type="ChEBI" id="CHEBI:29103"/>
    </ligand>
</feature>
<dbReference type="InterPro" id="IPR002139">
    <property type="entry name" value="Ribo/fructo_kinase"/>
</dbReference>
<feature type="binding site" evidence="12">
    <location>
        <position position="188"/>
    </location>
    <ligand>
        <name>ATP</name>
        <dbReference type="ChEBI" id="CHEBI:30616"/>
    </ligand>
</feature>
<dbReference type="AlphaFoldDB" id="A0A1M5B9X2"/>
<dbReference type="EMBL" id="FQVL01000020">
    <property type="protein sequence ID" value="SHF39248.1"/>
    <property type="molecule type" value="Genomic_DNA"/>
</dbReference>
<accession>A0A1M5B9X2</accession>
<feature type="binding site" evidence="12">
    <location>
        <begin position="44"/>
        <end position="48"/>
    </location>
    <ligand>
        <name>substrate</name>
    </ligand>
</feature>
<feature type="binding site" evidence="12">
    <location>
        <begin position="219"/>
        <end position="224"/>
    </location>
    <ligand>
        <name>ATP</name>
        <dbReference type="ChEBI" id="CHEBI:30616"/>
    </ligand>
</feature>
<dbReference type="Pfam" id="PF00294">
    <property type="entry name" value="PfkB"/>
    <property type="match status" value="1"/>
</dbReference>
<evidence type="ECO:0000313" key="14">
    <source>
        <dbReference type="EMBL" id="SHF39248.1"/>
    </source>
</evidence>
<feature type="active site" description="Proton acceptor" evidence="12">
    <location>
        <position position="252"/>
    </location>
</feature>
<keyword evidence="8 12" id="KW-0067">ATP-binding</keyword>
<evidence type="ECO:0000256" key="1">
    <source>
        <dbReference type="ARBA" id="ARBA00005380"/>
    </source>
</evidence>
<dbReference type="GO" id="GO:0005829">
    <property type="term" value="C:cytosol"/>
    <property type="evidence" value="ECO:0007669"/>
    <property type="project" value="TreeGrafter"/>
</dbReference>
<keyword evidence="6 12" id="KW-0547">Nucleotide-binding</keyword>
<keyword evidence="15" id="KW-1185">Reference proteome</keyword>
<proteinExistence type="inferred from homology"/>
<organism evidence="14 15">
    <name type="scientific">Seinonella peptonophila</name>
    <dbReference type="NCBI Taxonomy" id="112248"/>
    <lineage>
        <taxon>Bacteria</taxon>
        <taxon>Bacillati</taxon>
        <taxon>Bacillota</taxon>
        <taxon>Bacilli</taxon>
        <taxon>Bacillales</taxon>
        <taxon>Thermoactinomycetaceae</taxon>
        <taxon>Seinonella</taxon>
    </lineage>
</organism>
<dbReference type="InterPro" id="IPR011877">
    <property type="entry name" value="Ribokinase"/>
</dbReference>
<evidence type="ECO:0000256" key="9">
    <source>
        <dbReference type="ARBA" id="ARBA00022842"/>
    </source>
</evidence>
<dbReference type="GO" id="GO:0005524">
    <property type="term" value="F:ATP binding"/>
    <property type="evidence" value="ECO:0007669"/>
    <property type="project" value="UniProtKB-UniRule"/>
</dbReference>